<dbReference type="AlphaFoldDB" id="A0A0F9C714"/>
<accession>A0A0F9C714</accession>
<sequence>MNIGSFCRIADSLEFGGQKCKSDNQERIRIGNNVDAGNNAFMNANNNIEVGDNVILSSYVFSYDHDHTFDNMEKIMHEQSLTEDGYVNIGDNVFLGVKSMVLRNVTIGKINRSG</sequence>
<organism evidence="1">
    <name type="scientific">marine sediment metagenome</name>
    <dbReference type="NCBI Taxonomy" id="412755"/>
    <lineage>
        <taxon>unclassified sequences</taxon>
        <taxon>metagenomes</taxon>
        <taxon>ecological metagenomes</taxon>
    </lineage>
</organism>
<protein>
    <recommendedName>
        <fullName evidence="2">Acetyltransferase</fullName>
    </recommendedName>
</protein>
<dbReference type="InterPro" id="IPR011004">
    <property type="entry name" value="Trimer_LpxA-like_sf"/>
</dbReference>
<name>A0A0F9C714_9ZZZZ</name>
<gene>
    <name evidence="1" type="ORF">LCGC14_2438850</name>
</gene>
<dbReference type="PANTHER" id="PTHR23416">
    <property type="entry name" value="SIALIC ACID SYNTHASE-RELATED"/>
    <property type="match status" value="1"/>
</dbReference>
<comment type="caution">
    <text evidence="1">The sequence shown here is derived from an EMBL/GenBank/DDBJ whole genome shotgun (WGS) entry which is preliminary data.</text>
</comment>
<dbReference type="PANTHER" id="PTHR23416:SF78">
    <property type="entry name" value="LIPOPOLYSACCHARIDE BIOSYNTHESIS O-ACETYL TRANSFERASE WBBJ-RELATED"/>
    <property type="match status" value="1"/>
</dbReference>
<reference evidence="1" key="1">
    <citation type="journal article" date="2015" name="Nature">
        <title>Complex archaea that bridge the gap between prokaryotes and eukaryotes.</title>
        <authorList>
            <person name="Spang A."/>
            <person name="Saw J.H."/>
            <person name="Jorgensen S.L."/>
            <person name="Zaremba-Niedzwiedzka K."/>
            <person name="Martijn J."/>
            <person name="Lind A.E."/>
            <person name="van Eijk R."/>
            <person name="Schleper C."/>
            <person name="Guy L."/>
            <person name="Ettema T.J."/>
        </authorList>
    </citation>
    <scope>NUCLEOTIDE SEQUENCE</scope>
</reference>
<dbReference type="EMBL" id="LAZR01037479">
    <property type="protein sequence ID" value="KKL22097.1"/>
    <property type="molecule type" value="Genomic_DNA"/>
</dbReference>
<dbReference type="Gene3D" id="2.160.10.10">
    <property type="entry name" value="Hexapeptide repeat proteins"/>
    <property type="match status" value="1"/>
</dbReference>
<dbReference type="InterPro" id="IPR051159">
    <property type="entry name" value="Hexapeptide_acetyltransf"/>
</dbReference>
<evidence type="ECO:0008006" key="2">
    <source>
        <dbReference type="Google" id="ProtNLM"/>
    </source>
</evidence>
<evidence type="ECO:0000313" key="1">
    <source>
        <dbReference type="EMBL" id="KKL22097.1"/>
    </source>
</evidence>
<dbReference type="SUPFAM" id="SSF51161">
    <property type="entry name" value="Trimeric LpxA-like enzymes"/>
    <property type="match status" value="1"/>
</dbReference>
<proteinExistence type="predicted"/>